<feature type="region of interest" description="Disordered" evidence="4">
    <location>
        <begin position="99"/>
        <end position="121"/>
    </location>
</feature>
<dbReference type="PANTHER" id="PTHR43003">
    <property type="entry name" value="DNA-3-METHYLADENINE GLYCOSYLASE"/>
    <property type="match status" value="1"/>
</dbReference>
<dbReference type="Pfam" id="PF00730">
    <property type="entry name" value="HhH-GPD"/>
    <property type="match status" value="1"/>
</dbReference>
<dbReference type="GO" id="GO:0005634">
    <property type="term" value="C:nucleus"/>
    <property type="evidence" value="ECO:0007669"/>
    <property type="project" value="TreeGrafter"/>
</dbReference>
<dbReference type="RefSeq" id="XP_033457450.1">
    <property type="nucleotide sequence ID" value="XM_033606599.1"/>
</dbReference>
<dbReference type="GO" id="GO:0006307">
    <property type="term" value="P:DNA alkylation repair"/>
    <property type="evidence" value="ECO:0007669"/>
    <property type="project" value="TreeGrafter"/>
</dbReference>
<dbReference type="InterPro" id="IPR051912">
    <property type="entry name" value="Alkylbase_DNA_Glycosylase/TA"/>
</dbReference>
<dbReference type="GO" id="GO:0008725">
    <property type="term" value="F:DNA-3-methyladenine glycosylase activity"/>
    <property type="evidence" value="ECO:0007669"/>
    <property type="project" value="TreeGrafter"/>
</dbReference>
<dbReference type="AlphaFoldDB" id="A0A6J3LYN8"/>
<dbReference type="SMART" id="SM00478">
    <property type="entry name" value="ENDO3c"/>
    <property type="match status" value="1"/>
</dbReference>
<dbReference type="InterPro" id="IPR011257">
    <property type="entry name" value="DNA_glycosylase"/>
</dbReference>
<dbReference type="GO" id="GO:0032131">
    <property type="term" value="F:alkylated DNA binding"/>
    <property type="evidence" value="ECO:0007669"/>
    <property type="project" value="TreeGrafter"/>
</dbReference>
<dbReference type="PANTHER" id="PTHR43003:SF5">
    <property type="entry name" value="DNA-3-METHYLADENINE GLYCOSYLASE"/>
    <property type="match status" value="1"/>
</dbReference>
<dbReference type="Gene3D" id="1.10.340.30">
    <property type="entry name" value="Hypothetical protein, domain 2"/>
    <property type="match status" value="1"/>
</dbReference>
<sequence>MALRRSTRIQTTAVAEPIGKIQTSKTSSKSAPRVPKKRDKVNGSKQNSSIDDSNDILPPVTPNNKRRKLTDESANNTPLPFTPTPAAIGLMLGKTGAKKRKVTAANEDPSHAPLLTPNGTILEPTTITQDHILDNIPSQSKPSSSSSSPDTLLDTACAHLISVDPNLAPLIAAHKCTIFSAAELHRPIDPFRSLASGIISQQISGKAAASIQARFIALFPPSALTVPPTSSSDSDEDPSFSSFPTPAAVAAMPLATLRTAGLSQRKAEYLAGLAQQFADGDLSASMLLSSPDEAVVERLVAVRGLGKWSVEMFLCFALKRMDVFSLGDLGVQRGVAAYVGRDVKRLRKRGDEGGGKGKGKWKYISEEEMREVGERFRPYRSLFMWYMWRYADTDVAALQDP</sequence>
<organism evidence="7">
    <name type="scientific">Dissoconium aciculare CBS 342.82</name>
    <dbReference type="NCBI Taxonomy" id="1314786"/>
    <lineage>
        <taxon>Eukaryota</taxon>
        <taxon>Fungi</taxon>
        <taxon>Dikarya</taxon>
        <taxon>Ascomycota</taxon>
        <taxon>Pezizomycotina</taxon>
        <taxon>Dothideomycetes</taxon>
        <taxon>Dothideomycetidae</taxon>
        <taxon>Mycosphaerellales</taxon>
        <taxon>Dissoconiaceae</taxon>
        <taxon>Dissoconium</taxon>
    </lineage>
</organism>
<comment type="similarity">
    <text evidence="1">Belongs to the alkylbase DNA glycosidase AlkA family.</text>
</comment>
<reference evidence="7" key="2">
    <citation type="submission" date="2020-04" db="EMBL/GenBank/DDBJ databases">
        <authorList>
            <consortium name="NCBI Genome Project"/>
        </authorList>
    </citation>
    <scope>NUCLEOTIDE SEQUENCE</scope>
    <source>
        <strain evidence="7">CBS 342.82</strain>
    </source>
</reference>
<evidence type="ECO:0000256" key="4">
    <source>
        <dbReference type="SAM" id="MobiDB-lite"/>
    </source>
</evidence>
<dbReference type="GO" id="GO:0032993">
    <property type="term" value="C:protein-DNA complex"/>
    <property type="evidence" value="ECO:0007669"/>
    <property type="project" value="TreeGrafter"/>
</dbReference>
<accession>A0A6J3LYN8</accession>
<dbReference type="Proteomes" id="UP000504637">
    <property type="component" value="Unplaced"/>
</dbReference>
<feature type="compositionally biased region" description="Polar residues" evidence="4">
    <location>
        <begin position="21"/>
        <end position="30"/>
    </location>
</feature>
<gene>
    <name evidence="7" type="ORF">K489DRAFT_390391</name>
</gene>
<keyword evidence="2" id="KW-0227">DNA damage</keyword>
<evidence type="ECO:0000313" key="6">
    <source>
        <dbReference type="Proteomes" id="UP000504637"/>
    </source>
</evidence>
<reference evidence="7" key="3">
    <citation type="submission" date="2025-08" db="UniProtKB">
        <authorList>
            <consortium name="RefSeq"/>
        </authorList>
    </citation>
    <scope>IDENTIFICATION</scope>
    <source>
        <strain evidence="7">CBS 342.82</strain>
    </source>
</reference>
<reference evidence="7" key="1">
    <citation type="submission" date="2020-01" db="EMBL/GenBank/DDBJ databases">
        <authorList>
            <consortium name="DOE Joint Genome Institute"/>
            <person name="Haridas S."/>
            <person name="Albert R."/>
            <person name="Binder M."/>
            <person name="Bloem J."/>
            <person name="Labutti K."/>
            <person name="Salamov A."/>
            <person name="Andreopoulos B."/>
            <person name="Baker S.E."/>
            <person name="Barry K."/>
            <person name="Bills G."/>
            <person name="Bluhm B.H."/>
            <person name="Cannon C."/>
            <person name="Castanera R."/>
            <person name="Culley D.E."/>
            <person name="Daum C."/>
            <person name="Ezra D."/>
            <person name="Gonzalez J.B."/>
            <person name="Henrissat B."/>
            <person name="Kuo A."/>
            <person name="Liang C."/>
            <person name="Lipzen A."/>
            <person name="Lutzoni F."/>
            <person name="Magnuson J."/>
            <person name="Mondo S."/>
            <person name="Nolan M."/>
            <person name="Ohm R."/>
            <person name="Pangilinan J."/>
            <person name="Park H.-J."/>
            <person name="Ramirez L."/>
            <person name="Alfaro M."/>
            <person name="Sun H."/>
            <person name="Tritt A."/>
            <person name="Yoshinaga Y."/>
            <person name="Zwiers L.-H."/>
            <person name="Turgeon B.G."/>
            <person name="Goodwin S.B."/>
            <person name="Spatafora J.W."/>
            <person name="Crous P.W."/>
            <person name="Grigoriev I.V."/>
        </authorList>
    </citation>
    <scope>NUCLEOTIDE SEQUENCE</scope>
    <source>
        <strain evidence="7">CBS 342.82</strain>
    </source>
</reference>
<evidence type="ECO:0000259" key="5">
    <source>
        <dbReference type="SMART" id="SM00478"/>
    </source>
</evidence>
<dbReference type="SUPFAM" id="SSF48150">
    <property type="entry name" value="DNA-glycosylase"/>
    <property type="match status" value="1"/>
</dbReference>
<feature type="region of interest" description="Disordered" evidence="4">
    <location>
        <begin position="1"/>
        <end position="87"/>
    </location>
</feature>
<evidence type="ECO:0000256" key="1">
    <source>
        <dbReference type="ARBA" id="ARBA00010817"/>
    </source>
</evidence>
<evidence type="ECO:0000313" key="7">
    <source>
        <dbReference type="RefSeq" id="XP_033457450.1"/>
    </source>
</evidence>
<feature type="domain" description="HhH-GPD" evidence="5">
    <location>
        <begin position="199"/>
        <end position="392"/>
    </location>
</feature>
<dbReference type="CDD" id="cd00056">
    <property type="entry name" value="ENDO3c"/>
    <property type="match status" value="1"/>
</dbReference>
<dbReference type="Gene3D" id="1.10.1670.40">
    <property type="match status" value="1"/>
</dbReference>
<dbReference type="OrthoDB" id="415889at2759"/>
<dbReference type="GO" id="GO:0043916">
    <property type="term" value="F:DNA-7-methylguanine glycosylase activity"/>
    <property type="evidence" value="ECO:0007669"/>
    <property type="project" value="TreeGrafter"/>
</dbReference>
<dbReference type="GeneID" id="54364399"/>
<evidence type="ECO:0000256" key="2">
    <source>
        <dbReference type="ARBA" id="ARBA00022763"/>
    </source>
</evidence>
<protein>
    <submittedName>
        <fullName evidence="7">DNA glycosylase</fullName>
    </submittedName>
</protein>
<keyword evidence="6" id="KW-1185">Reference proteome</keyword>
<evidence type="ECO:0000256" key="3">
    <source>
        <dbReference type="ARBA" id="ARBA00023204"/>
    </source>
</evidence>
<dbReference type="GO" id="GO:0006285">
    <property type="term" value="P:base-excision repair, AP site formation"/>
    <property type="evidence" value="ECO:0007669"/>
    <property type="project" value="UniProtKB-ARBA"/>
</dbReference>
<name>A0A6J3LYN8_9PEZI</name>
<dbReference type="InterPro" id="IPR003265">
    <property type="entry name" value="HhH-GPD_domain"/>
</dbReference>
<dbReference type="FunFam" id="1.10.340.30:FF:000004">
    <property type="entry name" value="DNA-3-methyladenine glycosylase II"/>
    <property type="match status" value="1"/>
</dbReference>
<keyword evidence="3" id="KW-0234">DNA repair</keyword>
<proteinExistence type="inferred from homology"/>